<feature type="compositionally biased region" description="Basic and acidic residues" evidence="7">
    <location>
        <begin position="352"/>
        <end position="392"/>
    </location>
</feature>
<dbReference type="PANTHER" id="PTHR23081">
    <property type="entry name" value="RNA POLYMERASE II CTD PHOSPHATASE"/>
    <property type="match status" value="1"/>
</dbReference>
<evidence type="ECO:0000256" key="7">
    <source>
        <dbReference type="SAM" id="MobiDB-lite"/>
    </source>
</evidence>
<dbReference type="Pfam" id="PF03031">
    <property type="entry name" value="NIF"/>
    <property type="match status" value="1"/>
</dbReference>
<comment type="function">
    <text evidence="6">This promotes the activity of RNA polymerase II.</text>
</comment>
<dbReference type="SUPFAM" id="SSF52113">
    <property type="entry name" value="BRCT domain"/>
    <property type="match status" value="1"/>
</dbReference>
<feature type="compositionally biased region" description="Polar residues" evidence="7">
    <location>
        <begin position="428"/>
        <end position="444"/>
    </location>
</feature>
<reference evidence="10" key="1">
    <citation type="submission" date="2020-04" db="EMBL/GenBank/DDBJ databases">
        <authorList>
            <person name="Neveu A P."/>
        </authorList>
    </citation>
    <scope>NUCLEOTIDE SEQUENCE</scope>
    <source>
        <tissue evidence="10">Whole embryo</tissue>
    </source>
</reference>
<evidence type="ECO:0000256" key="5">
    <source>
        <dbReference type="ARBA" id="ARBA00048336"/>
    </source>
</evidence>
<dbReference type="CDD" id="cd17729">
    <property type="entry name" value="BRCT_CTDP1"/>
    <property type="match status" value="1"/>
</dbReference>
<dbReference type="Pfam" id="PF00533">
    <property type="entry name" value="BRCT"/>
    <property type="match status" value="1"/>
</dbReference>
<dbReference type="Gene3D" id="3.40.50.10190">
    <property type="entry name" value="BRCT domain"/>
    <property type="match status" value="1"/>
</dbReference>
<dbReference type="InterPro" id="IPR004274">
    <property type="entry name" value="FCP1_dom"/>
</dbReference>
<accession>A0A6F9D9E6</accession>
<evidence type="ECO:0000256" key="6">
    <source>
        <dbReference type="RuleBase" id="RU366066"/>
    </source>
</evidence>
<dbReference type="InterPro" id="IPR011947">
    <property type="entry name" value="FCP1_euk"/>
</dbReference>
<dbReference type="EMBL" id="LR784212">
    <property type="protein sequence ID" value="CAB3234172.1"/>
    <property type="molecule type" value="mRNA"/>
</dbReference>
<dbReference type="PROSITE" id="PS50969">
    <property type="entry name" value="FCP1"/>
    <property type="match status" value="1"/>
</dbReference>
<comment type="subcellular location">
    <subcellularLocation>
        <location evidence="1 6">Nucleus</location>
    </subcellularLocation>
</comment>
<dbReference type="SMART" id="SM00292">
    <property type="entry name" value="BRCT"/>
    <property type="match status" value="1"/>
</dbReference>
<proteinExistence type="evidence at transcript level"/>
<dbReference type="Pfam" id="PF09309">
    <property type="entry name" value="FCP1_C"/>
    <property type="match status" value="1"/>
</dbReference>
<keyword evidence="3 6" id="KW-0539">Nucleus</keyword>
<feature type="region of interest" description="Disordered" evidence="7">
    <location>
        <begin position="735"/>
        <end position="783"/>
    </location>
</feature>
<dbReference type="Gene3D" id="3.40.50.1000">
    <property type="entry name" value="HAD superfamily/HAD-like"/>
    <property type="match status" value="1"/>
</dbReference>
<dbReference type="PANTHER" id="PTHR23081:SF36">
    <property type="entry name" value="RNA POLYMERASE II SUBUNIT A C-TERMINAL DOMAIN PHOSPHATASE"/>
    <property type="match status" value="1"/>
</dbReference>
<evidence type="ECO:0000313" key="10">
    <source>
        <dbReference type="EMBL" id="CAB3234172.1"/>
    </source>
</evidence>
<dbReference type="InterPro" id="IPR058785">
    <property type="entry name" value="BSH_FCP1"/>
</dbReference>
<dbReference type="AlphaFoldDB" id="A0A6F9D9E6"/>
<dbReference type="NCBIfam" id="TIGR02250">
    <property type="entry name" value="FCP1_euk"/>
    <property type="match status" value="1"/>
</dbReference>
<dbReference type="InterPro" id="IPR036412">
    <property type="entry name" value="HAD-like_sf"/>
</dbReference>
<feature type="region of interest" description="Disordered" evidence="7">
    <location>
        <begin position="799"/>
        <end position="878"/>
    </location>
</feature>
<keyword evidence="2 6" id="KW-0378">Hydrolase</keyword>
<protein>
    <recommendedName>
        <fullName evidence="6">RNA polymerase II subunit A C-terminal domain phosphatase</fullName>
        <ecNumber evidence="6">3.1.3.16</ecNumber>
    </recommendedName>
</protein>
<feature type="compositionally biased region" description="Polar residues" evidence="7">
    <location>
        <begin position="316"/>
        <end position="326"/>
    </location>
</feature>
<feature type="domain" description="BRCT" evidence="8">
    <location>
        <begin position="549"/>
        <end position="646"/>
    </location>
</feature>
<dbReference type="GO" id="GO:0005634">
    <property type="term" value="C:nucleus"/>
    <property type="evidence" value="ECO:0007669"/>
    <property type="project" value="UniProtKB-SubCell"/>
</dbReference>
<feature type="compositionally biased region" description="Basic and acidic residues" evidence="7">
    <location>
        <begin position="400"/>
        <end position="413"/>
    </location>
</feature>
<feature type="region of interest" description="Disordered" evidence="7">
    <location>
        <begin position="645"/>
        <end position="677"/>
    </location>
</feature>
<evidence type="ECO:0000256" key="3">
    <source>
        <dbReference type="ARBA" id="ARBA00023242"/>
    </source>
</evidence>
<dbReference type="Gene3D" id="2.40.50.100">
    <property type="match status" value="1"/>
</dbReference>
<dbReference type="Gene3D" id="1.10.287.10">
    <property type="entry name" value="S15/NS1, RNA-binding"/>
    <property type="match status" value="1"/>
</dbReference>
<dbReference type="InterPro" id="IPR015388">
    <property type="entry name" value="FCP1_C"/>
</dbReference>
<name>A0A6F9D9E6_9ASCI</name>
<organism evidence="10">
    <name type="scientific">Phallusia mammillata</name>
    <dbReference type="NCBI Taxonomy" id="59560"/>
    <lineage>
        <taxon>Eukaryota</taxon>
        <taxon>Metazoa</taxon>
        <taxon>Chordata</taxon>
        <taxon>Tunicata</taxon>
        <taxon>Ascidiacea</taxon>
        <taxon>Phlebobranchia</taxon>
        <taxon>Ascidiidae</taxon>
        <taxon>Phallusia</taxon>
    </lineage>
</organism>
<dbReference type="InterPro" id="IPR023214">
    <property type="entry name" value="HAD_sf"/>
</dbReference>
<comment type="catalytic activity">
    <reaction evidence="4 6">
        <text>O-phospho-L-seryl-[protein] + H2O = L-seryl-[protein] + phosphate</text>
        <dbReference type="Rhea" id="RHEA:20629"/>
        <dbReference type="Rhea" id="RHEA-COMP:9863"/>
        <dbReference type="Rhea" id="RHEA-COMP:11604"/>
        <dbReference type="ChEBI" id="CHEBI:15377"/>
        <dbReference type="ChEBI" id="CHEBI:29999"/>
        <dbReference type="ChEBI" id="CHEBI:43474"/>
        <dbReference type="ChEBI" id="CHEBI:83421"/>
        <dbReference type="EC" id="3.1.3.16"/>
    </reaction>
</comment>
<evidence type="ECO:0000256" key="2">
    <source>
        <dbReference type="ARBA" id="ARBA00022801"/>
    </source>
</evidence>
<dbReference type="SUPFAM" id="SSF56784">
    <property type="entry name" value="HAD-like"/>
    <property type="match status" value="1"/>
</dbReference>
<dbReference type="GO" id="GO:0008420">
    <property type="term" value="F:RNA polymerase II CTD heptapeptide repeat phosphatase activity"/>
    <property type="evidence" value="ECO:0007669"/>
    <property type="project" value="UniProtKB-UniRule"/>
</dbReference>
<gene>
    <name evidence="10" type="primary">Ctdp1</name>
</gene>
<feature type="domain" description="FCP1 homology" evidence="9">
    <location>
        <begin position="141"/>
        <end position="308"/>
    </location>
</feature>
<evidence type="ECO:0000256" key="1">
    <source>
        <dbReference type="ARBA" id="ARBA00004123"/>
    </source>
</evidence>
<dbReference type="EC" id="3.1.3.16" evidence="6"/>
<comment type="catalytic activity">
    <reaction evidence="5 6">
        <text>O-phospho-L-threonyl-[protein] + H2O = L-threonyl-[protein] + phosphate</text>
        <dbReference type="Rhea" id="RHEA:47004"/>
        <dbReference type="Rhea" id="RHEA-COMP:11060"/>
        <dbReference type="Rhea" id="RHEA-COMP:11605"/>
        <dbReference type="ChEBI" id="CHEBI:15377"/>
        <dbReference type="ChEBI" id="CHEBI:30013"/>
        <dbReference type="ChEBI" id="CHEBI:43474"/>
        <dbReference type="ChEBI" id="CHEBI:61977"/>
        <dbReference type="EC" id="3.1.3.16"/>
    </reaction>
</comment>
<evidence type="ECO:0000256" key="4">
    <source>
        <dbReference type="ARBA" id="ARBA00047761"/>
    </source>
</evidence>
<feature type="compositionally biased region" description="Basic and acidic residues" evidence="7">
    <location>
        <begin position="853"/>
        <end position="866"/>
    </location>
</feature>
<dbReference type="InterPro" id="IPR001357">
    <property type="entry name" value="BRCT_dom"/>
</dbReference>
<feature type="region of interest" description="Disordered" evidence="7">
    <location>
        <begin position="298"/>
        <end position="444"/>
    </location>
</feature>
<dbReference type="InterPro" id="IPR036420">
    <property type="entry name" value="BRCT_dom_sf"/>
</dbReference>
<dbReference type="InterPro" id="IPR039189">
    <property type="entry name" value="Fcp1"/>
</dbReference>
<dbReference type="PROSITE" id="PS50172">
    <property type="entry name" value="BRCT"/>
    <property type="match status" value="1"/>
</dbReference>
<evidence type="ECO:0000259" key="9">
    <source>
        <dbReference type="PROSITE" id="PS50969"/>
    </source>
</evidence>
<sequence>MEEVFVPGDKPVRLLKWLVKVDDWIKYGAPLVIYRQIEDPSTGIKTKETTLKSKSVGRVKKLLLQIGQVTKPGCPLLELESCSHPIVMKDMCAECGLDLRLLAEKHGQKSAHVSMVPNIPELKISAQQAEEIAKQDEDRLHKMKKLVLLVDLDQTLIHTTQNALFANMCKANDENFYTFHLNKNEPTLYTKLRPHSREFLEKISELFELQIVTFGSRQYAHKIADFIDPKKKYFANRILSRDECINPMKKSGNLRHLFPCGDSMVCIIDDRDDVWNAIPNLILVKKYSYFPGAGDINSPDKAEKNKSGKQQKKNGTANNDPTNTKVSPRKRKSDEENLDEEVTSSKLPKTSNEAEDKSDVSQKEKSGNCDESEQMTHEEATVKTSDVDKNSDKSSQVISEEEHKEDITSHPKEQCQITENMNDEPNTDNEILSNKGQKTDTGVNAENDAKANHTEKIENEGSVKEITVCEDKKDNGVYQTGDAKCEAKLPSPECSSLGSKMLKEDTDDYLLYLQAVLTVIHKTYYDAYTKYKEGEFEHPPDLRGVVPFLRSRVLFGCNLVFTGVIPNNFKGLPHQHRAYIVAKQLGATVDAKVSESTTHLVGGKKGTAKYQECLKMGKDKVKFVSLDWLWSCSERWEKVNEKLFPIPKGSTSNHPSREGTPPVTQAAGKASSVSETSSTKTYNAFTGKLVKKVQDARFDFMVSEAVTRNVQHKRMTPIYSSLIDPEVAVPMVAQVQESKKSSNTPTSKQEDDNSSTSKAAGRTRKPSMAEVMGIGYSLSTNDIEDMDKEVDDLMNDEDENSLGTMIDLPSSSSSSEASRSSRVSPNQLSARLPSTVEENASEKSSSSSEEEFDHMAELLDHEMHYDEENEGDNLDTLD</sequence>
<evidence type="ECO:0000259" key="8">
    <source>
        <dbReference type="PROSITE" id="PS50172"/>
    </source>
</evidence>
<feature type="compositionally biased region" description="Acidic residues" evidence="7">
    <location>
        <begin position="867"/>
        <end position="878"/>
    </location>
</feature>
<feature type="compositionally biased region" description="Low complexity" evidence="7">
    <location>
        <begin position="810"/>
        <end position="824"/>
    </location>
</feature>
<dbReference type="Pfam" id="PF26077">
    <property type="entry name" value="BSH_Fcp1"/>
    <property type="match status" value="1"/>
</dbReference>
<dbReference type="CDD" id="cd07521">
    <property type="entry name" value="HAD_FCP1-like"/>
    <property type="match status" value="1"/>
</dbReference>
<dbReference type="SMART" id="SM00577">
    <property type="entry name" value="CPDc"/>
    <property type="match status" value="1"/>
</dbReference>